<dbReference type="PANTHER" id="PTHR46599">
    <property type="entry name" value="PIGGYBAC TRANSPOSABLE ELEMENT-DERIVED PROTEIN 4"/>
    <property type="match status" value="1"/>
</dbReference>
<organism evidence="2 3">
    <name type="scientific">Cryptotermes secundus</name>
    <dbReference type="NCBI Taxonomy" id="105785"/>
    <lineage>
        <taxon>Eukaryota</taxon>
        <taxon>Metazoa</taxon>
        <taxon>Ecdysozoa</taxon>
        <taxon>Arthropoda</taxon>
        <taxon>Hexapoda</taxon>
        <taxon>Insecta</taxon>
        <taxon>Pterygota</taxon>
        <taxon>Neoptera</taxon>
        <taxon>Polyneoptera</taxon>
        <taxon>Dictyoptera</taxon>
        <taxon>Blattodea</taxon>
        <taxon>Blattoidea</taxon>
        <taxon>Termitoidae</taxon>
        <taxon>Kalotermitidae</taxon>
        <taxon>Cryptotermitinae</taxon>
        <taxon>Cryptotermes</taxon>
    </lineage>
</organism>
<evidence type="ECO:0000313" key="3">
    <source>
        <dbReference type="Proteomes" id="UP000235965"/>
    </source>
</evidence>
<gene>
    <name evidence="2" type="ORF">B7P43_G08206</name>
</gene>
<accession>A0A2J7PSG5</accession>
<reference evidence="2 3" key="1">
    <citation type="submission" date="2017-12" db="EMBL/GenBank/DDBJ databases">
        <title>Hemimetabolous genomes reveal molecular basis of termite eusociality.</title>
        <authorList>
            <person name="Harrison M.C."/>
            <person name="Jongepier E."/>
            <person name="Robertson H.M."/>
            <person name="Arning N."/>
            <person name="Bitard-Feildel T."/>
            <person name="Chao H."/>
            <person name="Childers C.P."/>
            <person name="Dinh H."/>
            <person name="Doddapaneni H."/>
            <person name="Dugan S."/>
            <person name="Gowin J."/>
            <person name="Greiner C."/>
            <person name="Han Y."/>
            <person name="Hu H."/>
            <person name="Hughes D.S.T."/>
            <person name="Huylmans A.-K."/>
            <person name="Kemena C."/>
            <person name="Kremer L.P.M."/>
            <person name="Lee S.L."/>
            <person name="Lopez-Ezquerra A."/>
            <person name="Mallet L."/>
            <person name="Monroy-Kuhn J.M."/>
            <person name="Moser A."/>
            <person name="Murali S.C."/>
            <person name="Muzny D.M."/>
            <person name="Otani S."/>
            <person name="Piulachs M.-D."/>
            <person name="Poelchau M."/>
            <person name="Qu J."/>
            <person name="Schaub F."/>
            <person name="Wada-Katsumata A."/>
            <person name="Worley K.C."/>
            <person name="Xie Q."/>
            <person name="Ylla G."/>
            <person name="Poulsen M."/>
            <person name="Gibbs R.A."/>
            <person name="Schal C."/>
            <person name="Richards S."/>
            <person name="Belles X."/>
            <person name="Korb J."/>
            <person name="Bornberg-Bauer E."/>
        </authorList>
    </citation>
    <scope>NUCLEOTIDE SEQUENCE [LARGE SCALE GENOMIC DNA]</scope>
    <source>
        <tissue evidence="2">Whole body</tissue>
    </source>
</reference>
<dbReference type="Proteomes" id="UP000235965">
    <property type="component" value="Unassembled WGS sequence"/>
</dbReference>
<sequence>MGFVDKSDRMVNSYGIAWRTWKWTKKLLFHLLDMTVLNAYLLHKSCGGKMTHKKFREILVRDLILQSHEANNTGQWRFSGEAKFIWGPTGSTGGGTFTTLANQRETKTLRFVLKIRKAEARSAIVKSVTLGYVWWTASRSGTHVKSVRYILHFMTK</sequence>
<dbReference type="PANTHER" id="PTHR46599:SF3">
    <property type="entry name" value="PIGGYBAC TRANSPOSABLE ELEMENT-DERIVED PROTEIN 4"/>
    <property type="match status" value="1"/>
</dbReference>
<dbReference type="STRING" id="105785.A0A2J7PSG5"/>
<evidence type="ECO:0000313" key="2">
    <source>
        <dbReference type="EMBL" id="PNF19246.1"/>
    </source>
</evidence>
<dbReference type="AlphaFoldDB" id="A0A2J7PSG5"/>
<dbReference type="InParanoid" id="A0A2J7PSG5"/>
<dbReference type="EMBL" id="NEVH01021933">
    <property type="protein sequence ID" value="PNF19246.1"/>
    <property type="molecule type" value="Genomic_DNA"/>
</dbReference>
<name>A0A2J7PSG5_9NEOP</name>
<dbReference type="InterPro" id="IPR029526">
    <property type="entry name" value="PGBD"/>
</dbReference>
<proteinExistence type="predicted"/>
<feature type="domain" description="PiggyBac transposable element-derived protein" evidence="1">
    <location>
        <begin position="1"/>
        <end position="40"/>
    </location>
</feature>
<protein>
    <recommendedName>
        <fullName evidence="1">PiggyBac transposable element-derived protein domain-containing protein</fullName>
    </recommendedName>
</protein>
<dbReference type="Pfam" id="PF13843">
    <property type="entry name" value="DDE_Tnp_1_7"/>
    <property type="match status" value="1"/>
</dbReference>
<comment type="caution">
    <text evidence="2">The sequence shown here is derived from an EMBL/GenBank/DDBJ whole genome shotgun (WGS) entry which is preliminary data.</text>
</comment>
<keyword evidence="3" id="KW-1185">Reference proteome</keyword>
<evidence type="ECO:0000259" key="1">
    <source>
        <dbReference type="Pfam" id="PF13843"/>
    </source>
</evidence>